<dbReference type="AlphaFoldDB" id="A0AAD6HL68"/>
<sequence>MITENEESRVQRSVTFEDKQHFLTLLLFSIYVNCEALELRLKKIRTAKNELYINRHAGNISAAKFLEQEIVRYYDEADEYHSLIDAGLKRAYCLLQELKTMRELADVADV</sequence>
<dbReference type="Proteomes" id="UP001215712">
    <property type="component" value="Unassembled WGS sequence"/>
</dbReference>
<keyword evidence="2" id="KW-1185">Reference proteome</keyword>
<dbReference type="EMBL" id="JAQJAN010000008">
    <property type="protein sequence ID" value="KAJ5724794.1"/>
    <property type="molecule type" value="Genomic_DNA"/>
</dbReference>
<evidence type="ECO:0000313" key="1">
    <source>
        <dbReference type="EMBL" id="KAJ5724794.1"/>
    </source>
</evidence>
<accession>A0AAD6HL68</accession>
<reference evidence="1" key="1">
    <citation type="journal article" date="2023" name="IMA Fungus">
        <title>Comparative genomic study of the Penicillium genus elucidates a diverse pangenome and 15 lateral gene transfer events.</title>
        <authorList>
            <person name="Petersen C."/>
            <person name="Sorensen T."/>
            <person name="Nielsen M.R."/>
            <person name="Sondergaard T.E."/>
            <person name="Sorensen J.L."/>
            <person name="Fitzpatrick D.A."/>
            <person name="Frisvad J.C."/>
            <person name="Nielsen K.L."/>
        </authorList>
    </citation>
    <scope>NUCLEOTIDE SEQUENCE</scope>
    <source>
        <strain evidence="1">IBT 17514</strain>
    </source>
</reference>
<proteinExistence type="predicted"/>
<name>A0AAD6HL68_9EURO</name>
<organism evidence="1 2">
    <name type="scientific">Penicillium malachiteum</name>
    <dbReference type="NCBI Taxonomy" id="1324776"/>
    <lineage>
        <taxon>Eukaryota</taxon>
        <taxon>Fungi</taxon>
        <taxon>Dikarya</taxon>
        <taxon>Ascomycota</taxon>
        <taxon>Pezizomycotina</taxon>
        <taxon>Eurotiomycetes</taxon>
        <taxon>Eurotiomycetidae</taxon>
        <taxon>Eurotiales</taxon>
        <taxon>Aspergillaceae</taxon>
        <taxon>Penicillium</taxon>
    </lineage>
</organism>
<comment type="caution">
    <text evidence="1">The sequence shown here is derived from an EMBL/GenBank/DDBJ whole genome shotgun (WGS) entry which is preliminary data.</text>
</comment>
<reference evidence="1" key="2">
    <citation type="submission" date="2023-01" db="EMBL/GenBank/DDBJ databases">
        <authorList>
            <person name="Petersen C."/>
        </authorList>
    </citation>
    <scope>NUCLEOTIDE SEQUENCE</scope>
    <source>
        <strain evidence="1">IBT 17514</strain>
    </source>
</reference>
<gene>
    <name evidence="1" type="ORF">N7493_006522</name>
</gene>
<protein>
    <submittedName>
        <fullName evidence="1">Uncharacterized protein</fullName>
    </submittedName>
</protein>
<evidence type="ECO:0000313" key="2">
    <source>
        <dbReference type="Proteomes" id="UP001215712"/>
    </source>
</evidence>